<organism evidence="1 2">
    <name type="scientific">Moniliophthora roreri (strain MCA 2997)</name>
    <name type="common">Cocoa frosty pod rot fungus</name>
    <name type="synonym">Crinipellis roreri</name>
    <dbReference type="NCBI Taxonomy" id="1381753"/>
    <lineage>
        <taxon>Eukaryota</taxon>
        <taxon>Fungi</taxon>
        <taxon>Dikarya</taxon>
        <taxon>Basidiomycota</taxon>
        <taxon>Agaricomycotina</taxon>
        <taxon>Agaricomycetes</taxon>
        <taxon>Agaricomycetidae</taxon>
        <taxon>Agaricales</taxon>
        <taxon>Marasmiineae</taxon>
        <taxon>Marasmiaceae</taxon>
        <taxon>Moniliophthora</taxon>
    </lineage>
</organism>
<comment type="caution">
    <text evidence="1">The sequence shown here is derived from an EMBL/GenBank/DDBJ whole genome shotgun (WGS) entry which is preliminary data.</text>
</comment>
<proteinExistence type="predicted"/>
<dbReference type="EMBL" id="AWSO01000884">
    <property type="protein sequence ID" value="ESK86789.1"/>
    <property type="molecule type" value="Genomic_DNA"/>
</dbReference>
<dbReference type="HOGENOM" id="CLU_2747004_0_0_1"/>
<name>V2Y551_MONRO</name>
<gene>
    <name evidence="1" type="ORF">Moror_15134</name>
</gene>
<reference evidence="1 2" key="1">
    <citation type="journal article" date="2014" name="BMC Genomics">
        <title>Genome and secretome analysis of the hemibiotrophic fungal pathogen, Moniliophthora roreri, which causes frosty pod rot disease of cacao: mechanisms of the biotrophic and necrotrophic phases.</title>
        <authorList>
            <person name="Meinhardt L.W."/>
            <person name="Costa G.G.L."/>
            <person name="Thomazella D.P.T."/>
            <person name="Teixeira P.J.P.L."/>
            <person name="Carazzolle M.F."/>
            <person name="Schuster S.C."/>
            <person name="Carlson J.E."/>
            <person name="Guiltinan M.J."/>
            <person name="Mieczkowski P."/>
            <person name="Farmer A."/>
            <person name="Ramaraj T."/>
            <person name="Crozier J."/>
            <person name="Davis R.E."/>
            <person name="Shao J."/>
            <person name="Melnick R.L."/>
            <person name="Pereira G.A.G."/>
            <person name="Bailey B.A."/>
        </authorList>
    </citation>
    <scope>NUCLEOTIDE SEQUENCE [LARGE SCALE GENOMIC DNA]</scope>
    <source>
        <strain evidence="1 2">MCA 2997</strain>
    </source>
</reference>
<protein>
    <submittedName>
        <fullName evidence="1">Uncharacterized protein</fullName>
    </submittedName>
</protein>
<dbReference type="KEGG" id="mrr:Moror_15134"/>
<dbReference type="AlphaFoldDB" id="V2Y551"/>
<evidence type="ECO:0000313" key="1">
    <source>
        <dbReference type="EMBL" id="ESK86789.1"/>
    </source>
</evidence>
<feature type="non-terminal residue" evidence="1">
    <location>
        <position position="71"/>
    </location>
</feature>
<accession>V2Y551</accession>
<keyword evidence="2" id="KW-1185">Reference proteome</keyword>
<dbReference type="Proteomes" id="UP000017559">
    <property type="component" value="Unassembled WGS sequence"/>
</dbReference>
<sequence>MKFAALGTSVQDKTSLFQKLSRLVIVLRVTSLTKEQITGLTETKPIIARSLGITSPGSIGENGYGFCSKAL</sequence>
<evidence type="ECO:0000313" key="2">
    <source>
        <dbReference type="Proteomes" id="UP000017559"/>
    </source>
</evidence>